<dbReference type="Gene3D" id="2.20.28.20">
    <property type="entry name" value="Methionyl-tRNA synthetase, Zn-domain"/>
    <property type="match status" value="1"/>
</dbReference>
<dbReference type="Pfam" id="PF19303">
    <property type="entry name" value="Anticodon_3"/>
    <property type="match status" value="1"/>
</dbReference>
<dbReference type="Proteomes" id="UP000318571">
    <property type="component" value="Chromosome 10"/>
</dbReference>
<feature type="region of interest" description="Disordered" evidence="14">
    <location>
        <begin position="617"/>
        <end position="636"/>
    </location>
</feature>
<comment type="subcellular location">
    <subcellularLocation>
        <location evidence="1">Cytoplasm</location>
    </subcellularLocation>
</comment>
<dbReference type="PANTHER" id="PTHR45765">
    <property type="entry name" value="METHIONINE--TRNA LIGASE"/>
    <property type="match status" value="1"/>
</dbReference>
<dbReference type="EMBL" id="VCGU01000458">
    <property type="protein sequence ID" value="TRY62688.1"/>
    <property type="molecule type" value="Genomic_DNA"/>
</dbReference>
<feature type="domain" description="Methionyl-tRNA synthetase anticodon-binding" evidence="16">
    <location>
        <begin position="479"/>
        <end position="622"/>
    </location>
</feature>
<name>A0A553NB87_TIGCA</name>
<dbReference type="SUPFAM" id="SSF57770">
    <property type="entry name" value="Methionyl-tRNA synthetase (MetRS), Zn-domain"/>
    <property type="match status" value="1"/>
</dbReference>
<dbReference type="HAMAP" id="MF_00098">
    <property type="entry name" value="Met_tRNA_synth_type1"/>
    <property type="match status" value="1"/>
</dbReference>
<dbReference type="SUPFAM" id="SSF52374">
    <property type="entry name" value="Nucleotidylyl transferase"/>
    <property type="match status" value="1"/>
</dbReference>
<dbReference type="InterPro" id="IPR029038">
    <property type="entry name" value="MetRS_Zn"/>
</dbReference>
<dbReference type="InterPro" id="IPR001412">
    <property type="entry name" value="aa-tRNA-synth_I_CS"/>
</dbReference>
<evidence type="ECO:0000256" key="2">
    <source>
        <dbReference type="ARBA" id="ARBA00005594"/>
    </source>
</evidence>
<evidence type="ECO:0000256" key="5">
    <source>
        <dbReference type="ARBA" id="ARBA00022490"/>
    </source>
</evidence>
<comment type="catalytic activity">
    <reaction evidence="12">
        <text>tRNA(Met) + L-methionine + ATP = L-methionyl-tRNA(Met) + AMP + diphosphate</text>
        <dbReference type="Rhea" id="RHEA:13481"/>
        <dbReference type="Rhea" id="RHEA-COMP:9667"/>
        <dbReference type="Rhea" id="RHEA-COMP:9698"/>
        <dbReference type="ChEBI" id="CHEBI:30616"/>
        <dbReference type="ChEBI" id="CHEBI:33019"/>
        <dbReference type="ChEBI" id="CHEBI:57844"/>
        <dbReference type="ChEBI" id="CHEBI:78442"/>
        <dbReference type="ChEBI" id="CHEBI:78530"/>
        <dbReference type="ChEBI" id="CHEBI:456215"/>
        <dbReference type="EC" id="6.1.1.10"/>
    </reaction>
</comment>
<sequence length="636" mass="72485">MVSKQKGENERLKVEDTQDTSKDPPVTAEELQSALRNFITLDAEQRKPPVSKPKPYLPESKANGRRNVLVTSALPYVNNVPHLGNIVGCVLSADVFARFCRLRNYNTLYICGTDEYGTSTETKALKEGLTPQEICDKYHKLHADIYRWFNIAFDHFGRTTTQQQTEVAQDIFWSLHKAGNLLEDAIDQLYCEKCEKFLADRFVEGVCPMCGFDDARGDQCDACGKLINAPDLIKPRCKICSTAPKIKQSRHIFLDLPKIEPELDKWLTEASKSWTNNARVIARSWLKGGLQPRCITRDLKWGTPVPMKGYEDKVFYVWYDAPIGYISITANYTKDWEKWWKNPDEVEHYEFMAKDNVPFHSVIFPACQLGTKQDWTIVNHLMATEYLNYEDAKFSKSRGIGVFGNDAMDTGIPSDIWRFYLTYIRPENQDSAFQWDDLMLKNNSELLGNLGNFVNRALKFCKENFEGKIVEMKLNLDDQKFLVLVTRHIKQYVEALEGAKERDAIVQLLSISRLGNQLMQANKPWKLVKSESREDRARAGTVVSLSVNTACLLSILIEPFIPDIAGTLKKQLNFAPGSAPVLDVHFLCLLKPGHVIGDPAPMIREIKADEIKALKQKYQGDQESREKTKATKYPGK</sequence>
<dbReference type="InterPro" id="IPR023458">
    <property type="entry name" value="Met-tRNA_ligase_1"/>
</dbReference>
<evidence type="ECO:0000256" key="1">
    <source>
        <dbReference type="ARBA" id="ARBA00004496"/>
    </source>
</evidence>
<dbReference type="GO" id="GO:0017101">
    <property type="term" value="C:aminoacyl-tRNA synthetase multienzyme complex"/>
    <property type="evidence" value="ECO:0007669"/>
    <property type="project" value="TreeGrafter"/>
</dbReference>
<feature type="compositionally biased region" description="Basic and acidic residues" evidence="14">
    <location>
        <begin position="617"/>
        <end position="629"/>
    </location>
</feature>
<keyword evidence="6 13" id="KW-0436">Ligase</keyword>
<feature type="domain" description="Methionyl/Leucyl tRNA synthetase" evidence="15">
    <location>
        <begin position="68"/>
        <end position="457"/>
    </location>
</feature>
<keyword evidence="10 13" id="KW-0030">Aminoacyl-tRNA synthetase</keyword>
<evidence type="ECO:0000256" key="14">
    <source>
        <dbReference type="SAM" id="MobiDB-lite"/>
    </source>
</evidence>
<evidence type="ECO:0000313" key="18">
    <source>
        <dbReference type="Proteomes" id="UP000318571"/>
    </source>
</evidence>
<comment type="caution">
    <text evidence="17">The sequence shown here is derived from an EMBL/GenBank/DDBJ whole genome shotgun (WGS) entry which is preliminary data.</text>
</comment>
<keyword evidence="5" id="KW-0963">Cytoplasm</keyword>
<keyword evidence="8 13" id="KW-0067">ATP-binding</keyword>
<evidence type="ECO:0000256" key="8">
    <source>
        <dbReference type="ARBA" id="ARBA00022840"/>
    </source>
</evidence>
<dbReference type="EC" id="6.1.1.10" evidence="3"/>
<dbReference type="PANTHER" id="PTHR45765:SF1">
    <property type="entry name" value="METHIONINE--TRNA LIGASE, CYTOPLASMIC"/>
    <property type="match status" value="1"/>
</dbReference>
<dbReference type="GO" id="GO:0004825">
    <property type="term" value="F:methionine-tRNA ligase activity"/>
    <property type="evidence" value="ECO:0007669"/>
    <property type="project" value="UniProtKB-EC"/>
</dbReference>
<dbReference type="InterPro" id="IPR014729">
    <property type="entry name" value="Rossmann-like_a/b/a_fold"/>
</dbReference>
<evidence type="ECO:0000256" key="10">
    <source>
        <dbReference type="ARBA" id="ARBA00023146"/>
    </source>
</evidence>
<evidence type="ECO:0000256" key="7">
    <source>
        <dbReference type="ARBA" id="ARBA00022741"/>
    </source>
</evidence>
<dbReference type="GO" id="GO:0005829">
    <property type="term" value="C:cytosol"/>
    <property type="evidence" value="ECO:0007669"/>
    <property type="project" value="TreeGrafter"/>
</dbReference>
<dbReference type="InterPro" id="IPR041872">
    <property type="entry name" value="Anticodon_Met"/>
</dbReference>
<keyword evidence="9 13" id="KW-0648">Protein biosynthesis</keyword>
<dbReference type="NCBIfam" id="NF001100">
    <property type="entry name" value="PRK00133.1"/>
    <property type="match status" value="1"/>
</dbReference>
<evidence type="ECO:0000256" key="3">
    <source>
        <dbReference type="ARBA" id="ARBA00012838"/>
    </source>
</evidence>
<dbReference type="InterPro" id="IPR009080">
    <property type="entry name" value="tRNAsynth_Ia_anticodon-bd"/>
</dbReference>
<organism evidence="17 18">
    <name type="scientific">Tigriopus californicus</name>
    <name type="common">Marine copepod</name>
    <dbReference type="NCBI Taxonomy" id="6832"/>
    <lineage>
        <taxon>Eukaryota</taxon>
        <taxon>Metazoa</taxon>
        <taxon>Ecdysozoa</taxon>
        <taxon>Arthropoda</taxon>
        <taxon>Crustacea</taxon>
        <taxon>Multicrustacea</taxon>
        <taxon>Hexanauplia</taxon>
        <taxon>Copepoda</taxon>
        <taxon>Harpacticoida</taxon>
        <taxon>Harpacticidae</taxon>
        <taxon>Tigriopus</taxon>
    </lineage>
</organism>
<dbReference type="OMA" id="YMRMAGH"/>
<dbReference type="SUPFAM" id="SSF47323">
    <property type="entry name" value="Anticodon-binding domain of a subclass of class I aminoacyl-tRNA synthetases"/>
    <property type="match status" value="1"/>
</dbReference>
<dbReference type="STRING" id="6832.A0A553NB87"/>
<evidence type="ECO:0000256" key="6">
    <source>
        <dbReference type="ARBA" id="ARBA00022598"/>
    </source>
</evidence>
<dbReference type="PROSITE" id="PS00178">
    <property type="entry name" value="AA_TRNA_LIGASE_I"/>
    <property type="match status" value="1"/>
</dbReference>
<dbReference type="GO" id="GO:0006431">
    <property type="term" value="P:methionyl-tRNA aminoacylation"/>
    <property type="evidence" value="ECO:0007669"/>
    <property type="project" value="InterPro"/>
</dbReference>
<dbReference type="Pfam" id="PF09334">
    <property type="entry name" value="tRNA-synt_1g"/>
    <property type="match status" value="1"/>
</dbReference>
<dbReference type="Gene3D" id="1.10.730.10">
    <property type="entry name" value="Isoleucyl-tRNA Synthetase, Domain 1"/>
    <property type="match status" value="1"/>
</dbReference>
<evidence type="ECO:0000259" key="16">
    <source>
        <dbReference type="Pfam" id="PF19303"/>
    </source>
</evidence>
<proteinExistence type="inferred from homology"/>
<evidence type="ECO:0000256" key="13">
    <source>
        <dbReference type="RuleBase" id="RU363039"/>
    </source>
</evidence>
<dbReference type="InterPro" id="IPR014758">
    <property type="entry name" value="Met-tRNA_synth"/>
</dbReference>
<evidence type="ECO:0000256" key="12">
    <source>
        <dbReference type="ARBA" id="ARBA00047364"/>
    </source>
</evidence>
<evidence type="ECO:0000259" key="15">
    <source>
        <dbReference type="Pfam" id="PF09334"/>
    </source>
</evidence>
<dbReference type="InterPro" id="IPR015413">
    <property type="entry name" value="Methionyl/Leucyl_tRNA_Synth"/>
</dbReference>
<feature type="compositionally biased region" description="Basic and acidic residues" evidence="14">
    <location>
        <begin position="1"/>
        <end position="22"/>
    </location>
</feature>
<feature type="region of interest" description="Disordered" evidence="14">
    <location>
        <begin position="1"/>
        <end position="28"/>
    </location>
</feature>
<dbReference type="NCBIfam" id="TIGR00398">
    <property type="entry name" value="metG"/>
    <property type="match status" value="1"/>
</dbReference>
<dbReference type="CDD" id="cd00814">
    <property type="entry name" value="MetRS_core"/>
    <property type="match status" value="1"/>
</dbReference>
<protein>
    <recommendedName>
        <fullName evidence="4">Methionine--tRNA ligase, cytoplasmic</fullName>
        <ecNumber evidence="3">6.1.1.10</ecNumber>
    </recommendedName>
    <alternativeName>
        <fullName evidence="11">Methionyl-tRNA synthetase</fullName>
    </alternativeName>
</protein>
<dbReference type="InterPro" id="IPR033911">
    <property type="entry name" value="MetRS_core"/>
</dbReference>
<evidence type="ECO:0000256" key="11">
    <source>
        <dbReference type="ARBA" id="ARBA00030904"/>
    </source>
</evidence>
<comment type="similarity">
    <text evidence="2 13">Belongs to the class-I aminoacyl-tRNA synthetase family.</text>
</comment>
<evidence type="ECO:0000256" key="9">
    <source>
        <dbReference type="ARBA" id="ARBA00022917"/>
    </source>
</evidence>
<dbReference type="FunFam" id="2.20.28.20:FF:000001">
    <property type="entry name" value="Methionine--tRNA ligase"/>
    <property type="match status" value="1"/>
</dbReference>
<dbReference type="GO" id="GO:0005524">
    <property type="term" value="F:ATP binding"/>
    <property type="evidence" value="ECO:0007669"/>
    <property type="project" value="UniProtKB-KW"/>
</dbReference>
<dbReference type="CDD" id="cd07957">
    <property type="entry name" value="Anticodon_Ia_Met"/>
    <property type="match status" value="1"/>
</dbReference>
<reference evidence="17 18" key="1">
    <citation type="journal article" date="2018" name="Nat. Ecol. Evol.">
        <title>Genomic signatures of mitonuclear coevolution across populations of Tigriopus californicus.</title>
        <authorList>
            <person name="Barreto F.S."/>
            <person name="Watson E.T."/>
            <person name="Lima T.G."/>
            <person name="Willett C.S."/>
            <person name="Edmands S."/>
            <person name="Li W."/>
            <person name="Burton R.S."/>
        </authorList>
    </citation>
    <scope>NUCLEOTIDE SEQUENCE [LARGE SCALE GENOMIC DNA]</scope>
    <source>
        <strain evidence="17 18">San Diego</strain>
    </source>
</reference>
<accession>A0A553NB87</accession>
<evidence type="ECO:0000313" key="17">
    <source>
        <dbReference type="EMBL" id="TRY62688.1"/>
    </source>
</evidence>
<gene>
    <name evidence="17" type="ORF">TCAL_12964</name>
</gene>
<keyword evidence="7 13" id="KW-0547">Nucleotide-binding</keyword>
<dbReference type="Gene3D" id="3.40.50.620">
    <property type="entry name" value="HUPs"/>
    <property type="match status" value="1"/>
</dbReference>
<evidence type="ECO:0000256" key="4">
    <source>
        <dbReference type="ARBA" id="ARBA00018335"/>
    </source>
</evidence>
<feature type="region of interest" description="Disordered" evidence="14">
    <location>
        <begin position="43"/>
        <end position="62"/>
    </location>
</feature>
<dbReference type="OrthoDB" id="5844513at2759"/>
<dbReference type="PRINTS" id="PR01041">
    <property type="entry name" value="TRNASYNTHMET"/>
</dbReference>
<dbReference type="AlphaFoldDB" id="A0A553NB87"/>
<keyword evidence="18" id="KW-1185">Reference proteome</keyword>